<keyword evidence="1" id="KW-0812">Transmembrane</keyword>
<dbReference type="EMBL" id="JABGBW010000006">
    <property type="protein sequence ID" value="MBC2576479.1"/>
    <property type="molecule type" value="Genomic_DNA"/>
</dbReference>
<dbReference type="RefSeq" id="WP_185624502.1">
    <property type="nucleotide sequence ID" value="NZ_JABGBW010000006.1"/>
</dbReference>
<name>A0ABR6TM40_9FIRM</name>
<comment type="caution">
    <text evidence="2">The sequence shown here is derived from an EMBL/GenBank/DDBJ whole genome shotgun (WGS) entry which is preliminary data.</text>
</comment>
<dbReference type="Proteomes" id="UP000713904">
    <property type="component" value="Unassembled WGS sequence"/>
</dbReference>
<protein>
    <submittedName>
        <fullName evidence="2">Uncharacterized protein</fullName>
    </submittedName>
</protein>
<reference evidence="2 3" key="1">
    <citation type="submission" date="2020-05" db="EMBL/GenBank/DDBJ databases">
        <title>Draft genome of xy-202 and genomic insight in genome of the genus Peptostreptococcus.</title>
        <authorList>
            <person name="Zhang Z."/>
        </authorList>
    </citation>
    <scope>NUCLEOTIDE SEQUENCE [LARGE SCALE GENOMIC DNA]</scope>
    <source>
        <strain evidence="2 3">DSM 27025</strain>
    </source>
</reference>
<sequence>MFLSNKKFEKTYVKKDGFASIDIVFALSFFSILIYVFSVYTYSVNISLKNHNSLKNELIDEAEKEKEYILSLTDDDIYQNHEFMKLKSMSIRKNRYLIDSKYGLIKTNIEVVKNGRKDNIEVYSIIGE</sequence>
<evidence type="ECO:0000313" key="2">
    <source>
        <dbReference type="EMBL" id="MBC2576479.1"/>
    </source>
</evidence>
<gene>
    <name evidence="2" type="ORF">HLB29_07240</name>
</gene>
<organism evidence="2 3">
    <name type="scientific">Peptostreptococcus canis</name>
    <dbReference type="NCBI Taxonomy" id="1159213"/>
    <lineage>
        <taxon>Bacteria</taxon>
        <taxon>Bacillati</taxon>
        <taxon>Bacillota</taxon>
        <taxon>Clostridia</taxon>
        <taxon>Peptostreptococcales</taxon>
        <taxon>Peptostreptococcaceae</taxon>
        <taxon>Peptostreptococcus</taxon>
    </lineage>
</organism>
<keyword evidence="1" id="KW-0472">Membrane</keyword>
<accession>A0ABR6TM40</accession>
<proteinExistence type="predicted"/>
<keyword evidence="3" id="KW-1185">Reference proteome</keyword>
<keyword evidence="1" id="KW-1133">Transmembrane helix</keyword>
<evidence type="ECO:0000256" key="1">
    <source>
        <dbReference type="SAM" id="Phobius"/>
    </source>
</evidence>
<evidence type="ECO:0000313" key="3">
    <source>
        <dbReference type="Proteomes" id="UP000713904"/>
    </source>
</evidence>
<feature type="transmembrane region" description="Helical" evidence="1">
    <location>
        <begin position="21"/>
        <end position="42"/>
    </location>
</feature>